<keyword evidence="1" id="KW-0812">Transmembrane</keyword>
<evidence type="ECO:0000256" key="1">
    <source>
        <dbReference type="SAM" id="Phobius"/>
    </source>
</evidence>
<accession>A0A3P7FRG3</accession>
<feature type="transmembrane region" description="Helical" evidence="1">
    <location>
        <begin position="24"/>
        <end position="51"/>
    </location>
</feature>
<dbReference type="EMBL" id="UYWW01004154">
    <property type="protein sequence ID" value="VDM13308.1"/>
    <property type="molecule type" value="Genomic_DNA"/>
</dbReference>
<name>A0A3P7FRG3_WUCBA</name>
<evidence type="ECO:0000259" key="2">
    <source>
        <dbReference type="PROSITE" id="PS51534"/>
    </source>
</evidence>
<keyword evidence="4" id="KW-1185">Reference proteome</keyword>
<sequence>MIIVPGLEQNATLIFRAEQSASGYIWAIIMVTMLLIISLMIFFLLYVLYLYHVRRRLANKAIRIRFVTDRPHSTILPTSSNIHAPLIHIARLNILLIYSHDSLLHDKCVLFFAEYLRTVFNFDVHLDVWDIAQIERNLLDYISLSILNADKVIIINSEGAYYHYRCKIQHEYYIERKNPEPLDGLFDKQIDQALLHSSVISVRFKYTLPLFILPPLSCSLQYIIPDSIAALISDLINSDAKNDLRITEYNSVYAKLIDVVTETSKMLENDSSWFINTHWRIARSVTIDKQNQISISHSTDKLIEESENNDDRKLSILTQSKILSELPDDSNGSVAIVSSEVVPELESLADAVQIQIIATLDNNGNEAHNIRDQFDQSNNFSTIDDSNLSKKKISSDGHDSGFISGKDIINT</sequence>
<evidence type="ECO:0000313" key="3">
    <source>
        <dbReference type="EMBL" id="VDM13308.1"/>
    </source>
</evidence>
<dbReference type="InParanoid" id="A0A3P7FRG3"/>
<dbReference type="PROSITE" id="PS51534">
    <property type="entry name" value="SEFIR"/>
    <property type="match status" value="1"/>
</dbReference>
<organism evidence="3 4">
    <name type="scientific">Wuchereria bancrofti</name>
    <dbReference type="NCBI Taxonomy" id="6293"/>
    <lineage>
        <taxon>Eukaryota</taxon>
        <taxon>Metazoa</taxon>
        <taxon>Ecdysozoa</taxon>
        <taxon>Nematoda</taxon>
        <taxon>Chromadorea</taxon>
        <taxon>Rhabditida</taxon>
        <taxon>Spirurina</taxon>
        <taxon>Spiruromorpha</taxon>
        <taxon>Filarioidea</taxon>
        <taxon>Onchocercidae</taxon>
        <taxon>Wuchereria</taxon>
    </lineage>
</organism>
<evidence type="ECO:0000313" key="4">
    <source>
        <dbReference type="Proteomes" id="UP000270924"/>
    </source>
</evidence>
<dbReference type="Pfam" id="PF08357">
    <property type="entry name" value="SEFIR"/>
    <property type="match status" value="1"/>
</dbReference>
<proteinExistence type="predicted"/>
<protein>
    <recommendedName>
        <fullName evidence="2">SEFIR domain-containing protein</fullName>
    </recommendedName>
</protein>
<dbReference type="OrthoDB" id="5915222at2759"/>
<keyword evidence="1" id="KW-0472">Membrane</keyword>
<dbReference type="AlphaFoldDB" id="A0A3P7FRG3"/>
<dbReference type="Gene3D" id="3.40.50.11530">
    <property type="match status" value="1"/>
</dbReference>
<gene>
    <name evidence="3" type="ORF">WBA_LOCUS6694</name>
</gene>
<feature type="domain" description="SEFIR" evidence="2">
    <location>
        <begin position="91"/>
        <end position="233"/>
    </location>
</feature>
<dbReference type="Proteomes" id="UP000270924">
    <property type="component" value="Unassembled WGS sequence"/>
</dbReference>
<keyword evidence="1" id="KW-1133">Transmembrane helix</keyword>
<reference evidence="3 4" key="1">
    <citation type="submission" date="2018-11" db="EMBL/GenBank/DDBJ databases">
        <authorList>
            <consortium name="Pathogen Informatics"/>
        </authorList>
    </citation>
    <scope>NUCLEOTIDE SEQUENCE [LARGE SCALE GENOMIC DNA]</scope>
</reference>
<dbReference type="InterPro" id="IPR013568">
    <property type="entry name" value="SEFIR_dom"/>
</dbReference>